<dbReference type="InterPro" id="IPR027558">
    <property type="entry name" value="Pre_pil_HX9DG_C"/>
</dbReference>
<protein>
    <submittedName>
        <fullName evidence="2">Putative major pilin subunit</fullName>
    </submittedName>
</protein>
<dbReference type="NCBIfam" id="TIGR02532">
    <property type="entry name" value="IV_pilin_GFxxxE"/>
    <property type="match status" value="1"/>
</dbReference>
<evidence type="ECO:0000259" key="1">
    <source>
        <dbReference type="Pfam" id="PF07596"/>
    </source>
</evidence>
<dbReference type="Pfam" id="PF07963">
    <property type="entry name" value="N_methyl"/>
    <property type="match status" value="1"/>
</dbReference>
<keyword evidence="3" id="KW-1185">Reference proteome</keyword>
<dbReference type="InterPro" id="IPR011453">
    <property type="entry name" value="DUF1559"/>
</dbReference>
<reference evidence="2 3" key="1">
    <citation type="submission" date="2019-02" db="EMBL/GenBank/DDBJ databases">
        <title>Deep-cultivation of Planctomycetes and their phenomic and genomic characterization uncovers novel biology.</title>
        <authorList>
            <person name="Wiegand S."/>
            <person name="Jogler M."/>
            <person name="Boedeker C."/>
            <person name="Pinto D."/>
            <person name="Vollmers J."/>
            <person name="Rivas-Marin E."/>
            <person name="Kohn T."/>
            <person name="Peeters S.H."/>
            <person name="Heuer A."/>
            <person name="Rast P."/>
            <person name="Oberbeckmann S."/>
            <person name="Bunk B."/>
            <person name="Jeske O."/>
            <person name="Meyerdierks A."/>
            <person name="Storesund J.E."/>
            <person name="Kallscheuer N."/>
            <person name="Luecker S."/>
            <person name="Lage O.M."/>
            <person name="Pohl T."/>
            <person name="Merkel B.J."/>
            <person name="Hornburger P."/>
            <person name="Mueller R.-W."/>
            <person name="Bruemmer F."/>
            <person name="Labrenz M."/>
            <person name="Spormann A.M."/>
            <person name="Op den Camp H."/>
            <person name="Overmann J."/>
            <person name="Amann R."/>
            <person name="Jetten M.S.M."/>
            <person name="Mascher T."/>
            <person name="Medema M.H."/>
            <person name="Devos D.P."/>
            <person name="Kaster A.-K."/>
            <person name="Ovreas L."/>
            <person name="Rohde M."/>
            <person name="Galperin M.Y."/>
            <person name="Jogler C."/>
        </authorList>
    </citation>
    <scope>NUCLEOTIDE SEQUENCE [LARGE SCALE GENOMIC DNA]</scope>
    <source>
        <strain evidence="2 3">HG15A2</strain>
    </source>
</reference>
<dbReference type="InterPro" id="IPR045584">
    <property type="entry name" value="Pilin-like"/>
</dbReference>
<dbReference type="OrthoDB" id="282726at2"/>
<dbReference type="Proteomes" id="UP000319852">
    <property type="component" value="Chromosome"/>
</dbReference>
<dbReference type="PANTHER" id="PTHR30093">
    <property type="entry name" value="GENERAL SECRETION PATHWAY PROTEIN G"/>
    <property type="match status" value="1"/>
</dbReference>
<organism evidence="2 3">
    <name type="scientific">Adhaeretor mobilis</name>
    <dbReference type="NCBI Taxonomy" id="1930276"/>
    <lineage>
        <taxon>Bacteria</taxon>
        <taxon>Pseudomonadati</taxon>
        <taxon>Planctomycetota</taxon>
        <taxon>Planctomycetia</taxon>
        <taxon>Pirellulales</taxon>
        <taxon>Lacipirellulaceae</taxon>
        <taxon>Adhaeretor</taxon>
    </lineage>
</organism>
<dbReference type="KEGG" id="amob:HG15A2_32940"/>
<dbReference type="InterPro" id="IPR012902">
    <property type="entry name" value="N_methyl_site"/>
</dbReference>
<evidence type="ECO:0000313" key="3">
    <source>
        <dbReference type="Proteomes" id="UP000319852"/>
    </source>
</evidence>
<dbReference type="EMBL" id="CP036263">
    <property type="protein sequence ID" value="QDS99960.1"/>
    <property type="molecule type" value="Genomic_DNA"/>
</dbReference>
<dbReference type="Pfam" id="PF07596">
    <property type="entry name" value="SBP_bac_10"/>
    <property type="match status" value="1"/>
</dbReference>
<dbReference type="Gene3D" id="3.30.700.10">
    <property type="entry name" value="Glycoprotein, Type 4 Pilin"/>
    <property type="match status" value="1"/>
</dbReference>
<dbReference type="RefSeq" id="WP_145064095.1">
    <property type="nucleotide sequence ID" value="NZ_CP036263.1"/>
</dbReference>
<dbReference type="PROSITE" id="PS00409">
    <property type="entry name" value="PROKAR_NTER_METHYL"/>
    <property type="match status" value="1"/>
</dbReference>
<dbReference type="AlphaFoldDB" id="A0A517MYJ3"/>
<dbReference type="SUPFAM" id="SSF54523">
    <property type="entry name" value="Pili subunits"/>
    <property type="match status" value="1"/>
</dbReference>
<gene>
    <name evidence="2" type="ORF">HG15A2_32940</name>
</gene>
<sequence length="351" mass="37828">MKKSKGFTLVELLVVIAIIGVLVGLLLPAVQAAREAARRMTCQNNLKQVGLADLNRESAVGHLVPARLGPDSTSSKEMAHLTTAVGRSGASGFVLLLPFLEQENLFDRLDIYNNESIWPAKDYSSGVWRTDAREEAMSEVVGFFVCPSEGSESHLETYTGSGPAPAVGSYAFNGGHRGGNGNSLYSSVNACMVKHHNTGPHLYYTKVKLKQIQDGTSNTYSVGEVIETSVGVMNPDDAALVVDSRNVWTNTLRYLDSFRFTAVALNSPPWAEAVVLDENQKANGAFASRHPGGAHFVLVDGHVEFVSESIDFQLYQNMSTIDGDPTVTDTGGPFPTPPQIDVDDKEFCAGD</sequence>
<dbReference type="NCBIfam" id="TIGR04294">
    <property type="entry name" value="pre_pil_HX9DG"/>
    <property type="match status" value="1"/>
</dbReference>
<proteinExistence type="predicted"/>
<name>A0A517MYJ3_9BACT</name>
<accession>A0A517MYJ3</accession>
<evidence type="ECO:0000313" key="2">
    <source>
        <dbReference type="EMBL" id="QDS99960.1"/>
    </source>
</evidence>
<feature type="domain" description="DUF1559" evidence="1">
    <location>
        <begin position="31"/>
        <end position="313"/>
    </location>
</feature>
<dbReference type="PANTHER" id="PTHR30093:SF2">
    <property type="entry name" value="TYPE II SECRETION SYSTEM PROTEIN H"/>
    <property type="match status" value="1"/>
</dbReference>